<dbReference type="KEGG" id="arac:E0W69_015505"/>
<dbReference type="GO" id="GO:0016810">
    <property type="term" value="F:hydrolase activity, acting on carbon-nitrogen (but not peptide) bonds"/>
    <property type="evidence" value="ECO:0007669"/>
    <property type="project" value="InterPro"/>
</dbReference>
<dbReference type="EMBL" id="CP044016">
    <property type="protein sequence ID" value="QES90005.1"/>
    <property type="molecule type" value="Genomic_DNA"/>
</dbReference>
<keyword evidence="1" id="KW-0732">Signal</keyword>
<proteinExistence type="predicted"/>
<gene>
    <name evidence="3" type="ORF">E0W69_015505</name>
</gene>
<evidence type="ECO:0000259" key="2">
    <source>
        <dbReference type="PROSITE" id="PS51677"/>
    </source>
</evidence>
<name>A0A5P2G3D7_9BACT</name>
<evidence type="ECO:0000256" key="1">
    <source>
        <dbReference type="SAM" id="SignalP"/>
    </source>
</evidence>
<dbReference type="PROSITE" id="PS51677">
    <property type="entry name" value="NODB"/>
    <property type="match status" value="1"/>
</dbReference>
<evidence type="ECO:0000313" key="3">
    <source>
        <dbReference type="EMBL" id="QES90005.1"/>
    </source>
</evidence>
<dbReference type="InterPro" id="IPR002509">
    <property type="entry name" value="NODB_dom"/>
</dbReference>
<dbReference type="Gene3D" id="3.20.20.370">
    <property type="entry name" value="Glycoside hydrolase/deacetylase"/>
    <property type="match status" value="1"/>
</dbReference>
<dbReference type="PANTHER" id="PTHR10587">
    <property type="entry name" value="GLYCOSYL TRANSFERASE-RELATED"/>
    <property type="match status" value="1"/>
</dbReference>
<protein>
    <submittedName>
        <fullName evidence="3">Polysaccharide deacetylase family protein</fullName>
    </submittedName>
</protein>
<evidence type="ECO:0000313" key="4">
    <source>
        <dbReference type="Proteomes" id="UP000292424"/>
    </source>
</evidence>
<feature type="signal peptide" evidence="1">
    <location>
        <begin position="1"/>
        <end position="27"/>
    </location>
</feature>
<accession>A0A5P2G3D7</accession>
<reference evidence="3 4" key="1">
    <citation type="submission" date="2019-09" db="EMBL/GenBank/DDBJ databases">
        <title>Complete genome sequence of Arachidicoccus sp. B3-10 isolated from apple orchard soil.</title>
        <authorList>
            <person name="Kim H.S."/>
            <person name="Han K.-I."/>
            <person name="Suh M.K."/>
            <person name="Lee K.C."/>
            <person name="Eom M.K."/>
            <person name="Kim J.-S."/>
            <person name="Kang S.W."/>
            <person name="Sin Y."/>
            <person name="Lee J.-S."/>
        </authorList>
    </citation>
    <scope>NUCLEOTIDE SEQUENCE [LARGE SCALE GENOMIC DNA]</scope>
    <source>
        <strain evidence="3 4">B3-10</strain>
    </source>
</reference>
<dbReference type="InterPro" id="IPR050248">
    <property type="entry name" value="Polysacc_deacetylase_ArnD"/>
</dbReference>
<keyword evidence="4" id="KW-1185">Reference proteome</keyword>
<dbReference type="AlphaFoldDB" id="A0A5P2G3D7"/>
<dbReference type="OrthoDB" id="9812065at2"/>
<feature type="domain" description="NodB homology" evidence="2">
    <location>
        <begin position="69"/>
        <end position="283"/>
    </location>
</feature>
<feature type="chain" id="PRO_5024461394" evidence="1">
    <location>
        <begin position="28"/>
        <end position="295"/>
    </location>
</feature>
<dbReference type="Pfam" id="PF01522">
    <property type="entry name" value="Polysacc_deac_1"/>
    <property type="match status" value="1"/>
</dbReference>
<sequence>MYFKNTTTLVMNSILMLCIGAYLSACNNNSNSPKNVDSTLAEIRNSDIKNGGDTTKKTISNFQYDSTKKYVFLTFDDGPQPGTMEVYHAIEETGVKATFFMVGLHETFAKSLTSVVDTIRSSYPNTLLANHSYTHAFNDRYFNFYHHPYLALNDFMKAEESLKATHKIMRLPGNDAWVLDSSHITAAPLVKPLCKLFDSTGAKVMGWDVEWHFKRNPHGSGQVPVQSAQAMANAIIYAMENNHGHRKNTVVMLSHDRLFHLPNYKDSLVTMIQILQKAHPEYVYETADHYPGFLK</sequence>
<dbReference type="InterPro" id="IPR011330">
    <property type="entry name" value="Glyco_hydro/deAcase_b/a-brl"/>
</dbReference>
<dbReference type="SUPFAM" id="SSF88713">
    <property type="entry name" value="Glycoside hydrolase/deacetylase"/>
    <property type="match status" value="1"/>
</dbReference>
<organism evidence="3 4">
    <name type="scientific">Rhizosphaericola mali</name>
    <dbReference type="NCBI Taxonomy" id="2545455"/>
    <lineage>
        <taxon>Bacteria</taxon>
        <taxon>Pseudomonadati</taxon>
        <taxon>Bacteroidota</taxon>
        <taxon>Chitinophagia</taxon>
        <taxon>Chitinophagales</taxon>
        <taxon>Chitinophagaceae</taxon>
        <taxon>Rhizosphaericola</taxon>
    </lineage>
</organism>
<dbReference type="Proteomes" id="UP000292424">
    <property type="component" value="Chromosome"/>
</dbReference>
<dbReference type="GO" id="GO:0005975">
    <property type="term" value="P:carbohydrate metabolic process"/>
    <property type="evidence" value="ECO:0007669"/>
    <property type="project" value="InterPro"/>
</dbReference>